<feature type="transmembrane region" description="Helical" evidence="1">
    <location>
        <begin position="46"/>
        <end position="68"/>
    </location>
</feature>
<dbReference type="InterPro" id="IPR025333">
    <property type="entry name" value="DUF4239"/>
</dbReference>
<dbReference type="Pfam" id="PF14023">
    <property type="entry name" value="Bestrophin-like"/>
    <property type="match status" value="1"/>
</dbReference>
<keyword evidence="3" id="KW-1185">Reference proteome</keyword>
<sequence>MFGPAFAALLTFAVLLAGATFGVVLRRCLPDHMLDQDAKDVVRLGMGLIATIAALVLSLLISSSNGLYEAQRSELRNIAGDLIFLDDILRLYGDDTRPARLLLRQSIPTMVEHIWSSPDEIDGAPAPLQRNPQAEAAYASIVGLATHSESQSLLKAQALQVVARISQARYQLYERSKARLPSLLIIILVSWMVFLFVSFCLFSPLKHTSTVALAVIALSASTAVFLILELAQPFGGIMRVSEHPLTTALGPL</sequence>
<proteinExistence type="predicted"/>
<keyword evidence="1" id="KW-0812">Transmembrane</keyword>
<dbReference type="AlphaFoldDB" id="A0A1T4N0G5"/>
<evidence type="ECO:0000256" key="1">
    <source>
        <dbReference type="SAM" id="Phobius"/>
    </source>
</evidence>
<accession>A0A1T4N0G5</accession>
<protein>
    <recommendedName>
        <fullName evidence="4">DUF4239 domain-containing protein</fullName>
    </recommendedName>
</protein>
<evidence type="ECO:0000313" key="2">
    <source>
        <dbReference type="EMBL" id="SJZ72621.1"/>
    </source>
</evidence>
<dbReference type="RefSeq" id="WP_085933775.1">
    <property type="nucleotide sequence ID" value="NZ_FUWJ01000002.1"/>
</dbReference>
<organism evidence="2 3">
    <name type="scientific">Enhydrobacter aerosaccus</name>
    <dbReference type="NCBI Taxonomy" id="225324"/>
    <lineage>
        <taxon>Bacteria</taxon>
        <taxon>Pseudomonadati</taxon>
        <taxon>Pseudomonadota</taxon>
        <taxon>Alphaproteobacteria</taxon>
        <taxon>Hyphomicrobiales</taxon>
        <taxon>Enhydrobacter</taxon>
    </lineage>
</organism>
<dbReference type="Proteomes" id="UP000190092">
    <property type="component" value="Unassembled WGS sequence"/>
</dbReference>
<dbReference type="OrthoDB" id="4760162at2"/>
<evidence type="ECO:0008006" key="4">
    <source>
        <dbReference type="Google" id="ProtNLM"/>
    </source>
</evidence>
<dbReference type="EMBL" id="FUWJ01000002">
    <property type="protein sequence ID" value="SJZ72621.1"/>
    <property type="molecule type" value="Genomic_DNA"/>
</dbReference>
<evidence type="ECO:0000313" key="3">
    <source>
        <dbReference type="Proteomes" id="UP000190092"/>
    </source>
</evidence>
<name>A0A1T4N0G5_9HYPH</name>
<dbReference type="STRING" id="225324.SAMN02745126_02049"/>
<gene>
    <name evidence="2" type="ORF">SAMN02745126_02049</name>
</gene>
<reference evidence="3" key="1">
    <citation type="submission" date="2017-02" db="EMBL/GenBank/DDBJ databases">
        <authorList>
            <person name="Varghese N."/>
            <person name="Submissions S."/>
        </authorList>
    </citation>
    <scope>NUCLEOTIDE SEQUENCE [LARGE SCALE GENOMIC DNA]</scope>
    <source>
        <strain evidence="3">ATCC 27094</strain>
    </source>
</reference>
<keyword evidence="1" id="KW-1133">Transmembrane helix</keyword>
<feature type="transmembrane region" description="Helical" evidence="1">
    <location>
        <begin position="211"/>
        <end position="231"/>
    </location>
</feature>
<feature type="transmembrane region" description="Helical" evidence="1">
    <location>
        <begin position="183"/>
        <end position="205"/>
    </location>
</feature>
<keyword evidence="1" id="KW-0472">Membrane</keyword>